<organism evidence="2 3">
    <name type="scientific">Synaphobranchus kaupii</name>
    <name type="common">Kaup's arrowtooth eel</name>
    <dbReference type="NCBI Taxonomy" id="118154"/>
    <lineage>
        <taxon>Eukaryota</taxon>
        <taxon>Metazoa</taxon>
        <taxon>Chordata</taxon>
        <taxon>Craniata</taxon>
        <taxon>Vertebrata</taxon>
        <taxon>Euteleostomi</taxon>
        <taxon>Actinopterygii</taxon>
        <taxon>Neopterygii</taxon>
        <taxon>Teleostei</taxon>
        <taxon>Anguilliformes</taxon>
        <taxon>Synaphobranchidae</taxon>
        <taxon>Synaphobranchus</taxon>
    </lineage>
</organism>
<reference evidence="2" key="1">
    <citation type="journal article" date="2023" name="Science">
        <title>Genome structures resolve the early diversification of teleost fishes.</title>
        <authorList>
            <person name="Parey E."/>
            <person name="Louis A."/>
            <person name="Montfort J."/>
            <person name="Bouchez O."/>
            <person name="Roques C."/>
            <person name="Iampietro C."/>
            <person name="Lluch J."/>
            <person name="Castinel A."/>
            <person name="Donnadieu C."/>
            <person name="Desvignes T."/>
            <person name="Floi Bucao C."/>
            <person name="Jouanno E."/>
            <person name="Wen M."/>
            <person name="Mejri S."/>
            <person name="Dirks R."/>
            <person name="Jansen H."/>
            <person name="Henkel C."/>
            <person name="Chen W.J."/>
            <person name="Zahm M."/>
            <person name="Cabau C."/>
            <person name="Klopp C."/>
            <person name="Thompson A.W."/>
            <person name="Robinson-Rechavi M."/>
            <person name="Braasch I."/>
            <person name="Lecointre G."/>
            <person name="Bobe J."/>
            <person name="Postlethwait J.H."/>
            <person name="Berthelot C."/>
            <person name="Roest Crollius H."/>
            <person name="Guiguen Y."/>
        </authorList>
    </citation>
    <scope>NUCLEOTIDE SEQUENCE</scope>
    <source>
        <strain evidence="2">WJC10195</strain>
    </source>
</reference>
<proteinExistence type="predicted"/>
<evidence type="ECO:0000313" key="3">
    <source>
        <dbReference type="Proteomes" id="UP001152622"/>
    </source>
</evidence>
<evidence type="ECO:0000256" key="1">
    <source>
        <dbReference type="SAM" id="MobiDB-lite"/>
    </source>
</evidence>
<feature type="compositionally biased region" description="Basic and acidic residues" evidence="1">
    <location>
        <begin position="33"/>
        <end position="49"/>
    </location>
</feature>
<accession>A0A9Q1IVR3</accession>
<dbReference type="AlphaFoldDB" id="A0A9Q1IVR3"/>
<keyword evidence="3" id="KW-1185">Reference proteome</keyword>
<comment type="caution">
    <text evidence="2">The sequence shown here is derived from an EMBL/GenBank/DDBJ whole genome shotgun (WGS) entry which is preliminary data.</text>
</comment>
<dbReference type="Proteomes" id="UP001152622">
    <property type="component" value="Chromosome 7"/>
</dbReference>
<dbReference type="EMBL" id="JAINUF010000007">
    <property type="protein sequence ID" value="KAJ8354799.1"/>
    <property type="molecule type" value="Genomic_DNA"/>
</dbReference>
<evidence type="ECO:0000313" key="2">
    <source>
        <dbReference type="EMBL" id="KAJ8354799.1"/>
    </source>
</evidence>
<sequence length="126" mass="14095">MEKEGGKASSVGYREECREGEFRRRNLIPGHLPTDHLMRDERRTRETRARARSRRVLAGSALPRRRPSPATVPRNFSFRTGATSAFLPALFRHPASGLSVVAFIFLRACDEGPAKLQRVPAGGPER</sequence>
<gene>
    <name evidence="2" type="ORF">SKAU_G00223660</name>
</gene>
<feature type="region of interest" description="Disordered" evidence="1">
    <location>
        <begin position="25"/>
        <end position="54"/>
    </location>
</feature>
<protein>
    <submittedName>
        <fullName evidence="2">Uncharacterized protein</fullName>
    </submittedName>
</protein>
<name>A0A9Q1IVR3_SYNKA</name>